<accession>A0A0R2CQY1</accession>
<keyword evidence="4" id="KW-0413">Isomerase</keyword>
<evidence type="ECO:0000259" key="5">
    <source>
        <dbReference type="Pfam" id="PF00849"/>
    </source>
</evidence>
<dbReference type="Gene3D" id="3.30.2350.10">
    <property type="entry name" value="Pseudouridine synthase"/>
    <property type="match status" value="1"/>
</dbReference>
<feature type="domain" description="Pseudouridine synthase RsuA/RluA-like" evidence="5">
    <location>
        <begin position="86"/>
        <end position="237"/>
    </location>
</feature>
<comment type="catalytic activity">
    <reaction evidence="1 4">
        <text>a uridine in RNA = a pseudouridine in RNA</text>
        <dbReference type="Rhea" id="RHEA:48348"/>
        <dbReference type="Rhea" id="RHEA-COMP:12068"/>
        <dbReference type="Rhea" id="RHEA-COMP:12069"/>
        <dbReference type="ChEBI" id="CHEBI:65314"/>
        <dbReference type="ChEBI" id="CHEBI:65315"/>
    </reaction>
</comment>
<dbReference type="GO" id="GO:0009982">
    <property type="term" value="F:pseudouridine synthase activity"/>
    <property type="evidence" value="ECO:0007669"/>
    <property type="project" value="InterPro"/>
</dbReference>
<dbReference type="PANTHER" id="PTHR21600">
    <property type="entry name" value="MITOCHONDRIAL RNA PSEUDOURIDINE SYNTHASE"/>
    <property type="match status" value="1"/>
</dbReference>
<proteinExistence type="inferred from homology"/>
<dbReference type="NCBIfam" id="TIGR00005">
    <property type="entry name" value="rluA_subfam"/>
    <property type="match status" value="1"/>
</dbReference>
<dbReference type="InterPro" id="IPR020103">
    <property type="entry name" value="PsdUridine_synth_cat_dom_sf"/>
</dbReference>
<dbReference type="InterPro" id="IPR006224">
    <property type="entry name" value="PsdUridine_synth_RluA-like_CS"/>
</dbReference>
<dbReference type="PROSITE" id="PS01129">
    <property type="entry name" value="PSI_RLU"/>
    <property type="match status" value="1"/>
</dbReference>
<sequence>MKISWMNRTDTTLGVKQFLLLKGVSQRLYSEVKQQPQAFYRNQQPITPAAQVAPGDQITVVFPPERPDPQLASSLHPLEVIYEDAHWLVINKPAGLTSVPGPSNRTDTVVNRVKGRLEQAGSENLRPHLVTRLDRFTSGIMLIAKDRLANNYATQQLADRTLHKEYLAIVSGRLTNQHDVITLPLGRRPGEIARTVLTTGQPAQTEYWVEQQTATATVVRVQLQTGRTHQIRAHFASLGHPLLGDQLYGGPMHAGMDRQALHALRIEWFDPFCQQLRKFTAPLPDDMLNYQ</sequence>
<dbReference type="InterPro" id="IPR006225">
    <property type="entry name" value="PsdUridine_synth_RluC/D"/>
</dbReference>
<dbReference type="RefSeq" id="WP_054690169.1">
    <property type="nucleotide sequence ID" value="NZ_AYZI01000008.1"/>
</dbReference>
<name>A0A0R2CQY1_9LACO</name>
<dbReference type="InterPro" id="IPR006145">
    <property type="entry name" value="PsdUridine_synth_RsuA/RluA"/>
</dbReference>
<dbReference type="AlphaFoldDB" id="A0A0R2CQY1"/>
<dbReference type="STRING" id="1423745.GCA_001311215_00775"/>
<dbReference type="PATRIC" id="fig|1423745.4.peg.1268"/>
<comment type="similarity">
    <text evidence="2 4">Belongs to the pseudouridine synthase RluA family.</text>
</comment>
<dbReference type="GO" id="GO:0003723">
    <property type="term" value="F:RNA binding"/>
    <property type="evidence" value="ECO:0007669"/>
    <property type="project" value="InterPro"/>
</dbReference>
<dbReference type="GO" id="GO:0000455">
    <property type="term" value="P:enzyme-directed rRNA pseudouridine synthesis"/>
    <property type="evidence" value="ECO:0007669"/>
    <property type="project" value="TreeGrafter"/>
</dbReference>
<dbReference type="EC" id="5.4.99.-" evidence="4"/>
<dbReference type="Pfam" id="PF00849">
    <property type="entry name" value="PseudoU_synth_2"/>
    <property type="match status" value="1"/>
</dbReference>
<dbReference type="PANTHER" id="PTHR21600:SF35">
    <property type="entry name" value="PSEUDOURIDINE SYNTHASE"/>
    <property type="match status" value="1"/>
</dbReference>
<feature type="active site" evidence="3">
    <location>
        <position position="134"/>
    </location>
</feature>
<dbReference type="InterPro" id="IPR050188">
    <property type="entry name" value="RluA_PseudoU_synthase"/>
</dbReference>
<reference evidence="6 7" key="1">
    <citation type="journal article" date="2015" name="Genome Announc.">
        <title>Expanding the biotechnology potential of lactobacilli through comparative genomics of 213 strains and associated genera.</title>
        <authorList>
            <person name="Sun Z."/>
            <person name="Harris H.M."/>
            <person name="McCann A."/>
            <person name="Guo C."/>
            <person name="Argimon S."/>
            <person name="Zhang W."/>
            <person name="Yang X."/>
            <person name="Jeffery I.B."/>
            <person name="Cooney J.C."/>
            <person name="Kagawa T.F."/>
            <person name="Liu W."/>
            <person name="Song Y."/>
            <person name="Salvetti E."/>
            <person name="Wrobel A."/>
            <person name="Rasinkangas P."/>
            <person name="Parkhill J."/>
            <person name="Rea M.C."/>
            <person name="O'Sullivan O."/>
            <person name="Ritari J."/>
            <person name="Douillard F.P."/>
            <person name="Paul Ross R."/>
            <person name="Yang R."/>
            <person name="Briner A.E."/>
            <person name="Felis G.E."/>
            <person name="de Vos W.M."/>
            <person name="Barrangou R."/>
            <person name="Klaenhammer T.R."/>
            <person name="Caufield P.W."/>
            <person name="Cui Y."/>
            <person name="Zhang H."/>
            <person name="O'Toole P.W."/>
        </authorList>
    </citation>
    <scope>NUCLEOTIDE SEQUENCE [LARGE SCALE GENOMIC DNA]</scope>
    <source>
        <strain evidence="6 7">DSM 22689</strain>
    </source>
</reference>
<dbReference type="SUPFAM" id="SSF55120">
    <property type="entry name" value="Pseudouridine synthase"/>
    <property type="match status" value="1"/>
</dbReference>
<dbReference type="GO" id="GO:0140098">
    <property type="term" value="F:catalytic activity, acting on RNA"/>
    <property type="evidence" value="ECO:0007669"/>
    <property type="project" value="UniProtKB-ARBA"/>
</dbReference>
<organism evidence="6 7">
    <name type="scientific">Fructilactobacillus florum DSM 22689 = JCM 16035</name>
    <dbReference type="NCBI Taxonomy" id="1423745"/>
    <lineage>
        <taxon>Bacteria</taxon>
        <taxon>Bacillati</taxon>
        <taxon>Bacillota</taxon>
        <taxon>Bacilli</taxon>
        <taxon>Lactobacillales</taxon>
        <taxon>Lactobacillaceae</taxon>
        <taxon>Fructilactobacillus</taxon>
    </lineage>
</organism>
<gene>
    <name evidence="6" type="ORF">FC87_GL001203</name>
</gene>
<dbReference type="CDD" id="cd02869">
    <property type="entry name" value="PseudoU_synth_RluA_like"/>
    <property type="match status" value="1"/>
</dbReference>
<evidence type="ECO:0000313" key="7">
    <source>
        <dbReference type="Proteomes" id="UP000051586"/>
    </source>
</evidence>
<comment type="caution">
    <text evidence="6">The sequence shown here is derived from an EMBL/GenBank/DDBJ whole genome shotgun (WGS) entry which is preliminary data.</text>
</comment>
<protein>
    <recommendedName>
        <fullName evidence="4">Pseudouridine synthase</fullName>
        <ecNumber evidence="4">5.4.99.-</ecNumber>
    </recommendedName>
</protein>
<evidence type="ECO:0000313" key="6">
    <source>
        <dbReference type="EMBL" id="KRM90518.1"/>
    </source>
</evidence>
<comment type="function">
    <text evidence="4">Responsible for synthesis of pseudouridine from uracil.</text>
</comment>
<dbReference type="Proteomes" id="UP000051586">
    <property type="component" value="Unassembled WGS sequence"/>
</dbReference>
<evidence type="ECO:0000256" key="4">
    <source>
        <dbReference type="RuleBase" id="RU362028"/>
    </source>
</evidence>
<evidence type="ECO:0000256" key="2">
    <source>
        <dbReference type="ARBA" id="ARBA00010876"/>
    </source>
</evidence>
<evidence type="ECO:0000256" key="1">
    <source>
        <dbReference type="ARBA" id="ARBA00000073"/>
    </source>
</evidence>
<evidence type="ECO:0000256" key="3">
    <source>
        <dbReference type="PIRSR" id="PIRSR606225-1"/>
    </source>
</evidence>
<dbReference type="EMBL" id="AYZI01000008">
    <property type="protein sequence ID" value="KRM90518.1"/>
    <property type="molecule type" value="Genomic_DNA"/>
</dbReference>